<accession>A0A177KM05</accession>
<protein>
    <submittedName>
        <fullName evidence="1">Uncharacterized protein</fullName>
    </submittedName>
</protein>
<evidence type="ECO:0000313" key="1">
    <source>
        <dbReference type="EMBL" id="OAH53925.1"/>
    </source>
</evidence>
<sequence>MAEKIAMACPKCGNTIKNDEYVGITQIHSVVHLSCGSMSLPGEVVVEIGSFEEITEKYLV</sequence>
<comment type="caution">
    <text evidence="1">The sequence shown here is derived from an EMBL/GenBank/DDBJ whole genome shotgun (WGS) entry which is preliminary data.</text>
</comment>
<gene>
    <name evidence="1" type="ORF">AWH48_11700</name>
</gene>
<name>A0A177KM05_9BACI</name>
<organism evidence="1 2">
    <name type="scientific">Domibacillus aminovorans</name>
    <dbReference type="NCBI Taxonomy" id="29332"/>
    <lineage>
        <taxon>Bacteria</taxon>
        <taxon>Bacillati</taxon>
        <taxon>Bacillota</taxon>
        <taxon>Bacilli</taxon>
        <taxon>Bacillales</taxon>
        <taxon>Bacillaceae</taxon>
        <taxon>Domibacillus</taxon>
    </lineage>
</organism>
<dbReference type="Proteomes" id="UP000077271">
    <property type="component" value="Unassembled WGS sequence"/>
</dbReference>
<dbReference type="EMBL" id="LQWZ01000035">
    <property type="protein sequence ID" value="OAH53925.1"/>
    <property type="molecule type" value="Genomic_DNA"/>
</dbReference>
<proteinExistence type="predicted"/>
<reference evidence="1 2" key="1">
    <citation type="submission" date="2016-01" db="EMBL/GenBank/DDBJ databases">
        <title>Investigation of taxonomic status of Bacillus aminovorans.</title>
        <authorList>
            <person name="Verma A."/>
            <person name="Pal Y."/>
            <person name="Krishnamurthi S."/>
        </authorList>
    </citation>
    <scope>NUCLEOTIDE SEQUENCE [LARGE SCALE GENOMIC DNA]</scope>
    <source>
        <strain evidence="1 2">DSM 4337</strain>
    </source>
</reference>
<dbReference type="OrthoDB" id="2914487at2"/>
<dbReference type="RefSeq" id="WP_063975425.1">
    <property type="nucleotide sequence ID" value="NZ_LQWZ01000035.1"/>
</dbReference>
<evidence type="ECO:0000313" key="2">
    <source>
        <dbReference type="Proteomes" id="UP000077271"/>
    </source>
</evidence>
<dbReference type="AlphaFoldDB" id="A0A177KM05"/>